<organism evidence="1">
    <name type="scientific">marine metagenome</name>
    <dbReference type="NCBI Taxonomy" id="408172"/>
    <lineage>
        <taxon>unclassified sequences</taxon>
        <taxon>metagenomes</taxon>
        <taxon>ecological metagenomes</taxon>
    </lineage>
</organism>
<dbReference type="EMBL" id="UINC01223193">
    <property type="protein sequence ID" value="SVE52280.1"/>
    <property type="molecule type" value="Genomic_DNA"/>
</dbReference>
<accession>A0A383E778</accession>
<name>A0A383E778_9ZZZZ</name>
<proteinExistence type="predicted"/>
<evidence type="ECO:0000313" key="1">
    <source>
        <dbReference type="EMBL" id="SVE52280.1"/>
    </source>
</evidence>
<dbReference type="AlphaFoldDB" id="A0A383E778"/>
<sequence length="94" mass="10360">MKTILFGILIFLSIEPSVLFAKRDCLQQAKFDALGRSDRPIKQNFTISASGHFYIHYDTTGNAAPDLTDSDENGSPDYVDEVGIIADSARHVLV</sequence>
<protein>
    <submittedName>
        <fullName evidence="1">Uncharacterized protein</fullName>
    </submittedName>
</protein>
<feature type="non-terminal residue" evidence="1">
    <location>
        <position position="94"/>
    </location>
</feature>
<reference evidence="1" key="1">
    <citation type="submission" date="2018-05" db="EMBL/GenBank/DDBJ databases">
        <authorList>
            <person name="Lanie J.A."/>
            <person name="Ng W.-L."/>
            <person name="Kazmierczak K.M."/>
            <person name="Andrzejewski T.M."/>
            <person name="Davidsen T.M."/>
            <person name="Wayne K.J."/>
            <person name="Tettelin H."/>
            <person name="Glass J.I."/>
            <person name="Rusch D."/>
            <person name="Podicherti R."/>
            <person name="Tsui H.-C.T."/>
            <person name="Winkler M.E."/>
        </authorList>
    </citation>
    <scope>NUCLEOTIDE SEQUENCE</scope>
</reference>
<gene>
    <name evidence="1" type="ORF">METZ01_LOCUS505134</name>
</gene>